<gene>
    <name evidence="1" type="ORF">AYBTSS11_LOCUS28323</name>
</gene>
<dbReference type="Gramene" id="rna-AYBTSS11_LOCUS28323">
    <property type="protein sequence ID" value="CAJ1976188.1"/>
    <property type="gene ID" value="gene-AYBTSS11_LOCUS28323"/>
</dbReference>
<evidence type="ECO:0000313" key="1">
    <source>
        <dbReference type="EMBL" id="CAJ1976188.1"/>
    </source>
</evidence>
<organism evidence="1 2">
    <name type="scientific">Sphenostylis stenocarpa</name>
    <dbReference type="NCBI Taxonomy" id="92480"/>
    <lineage>
        <taxon>Eukaryota</taxon>
        <taxon>Viridiplantae</taxon>
        <taxon>Streptophyta</taxon>
        <taxon>Embryophyta</taxon>
        <taxon>Tracheophyta</taxon>
        <taxon>Spermatophyta</taxon>
        <taxon>Magnoliopsida</taxon>
        <taxon>eudicotyledons</taxon>
        <taxon>Gunneridae</taxon>
        <taxon>Pentapetalae</taxon>
        <taxon>rosids</taxon>
        <taxon>fabids</taxon>
        <taxon>Fabales</taxon>
        <taxon>Fabaceae</taxon>
        <taxon>Papilionoideae</taxon>
        <taxon>50 kb inversion clade</taxon>
        <taxon>NPAAA clade</taxon>
        <taxon>indigoferoid/millettioid clade</taxon>
        <taxon>Phaseoleae</taxon>
        <taxon>Sphenostylis</taxon>
    </lineage>
</organism>
<dbReference type="Proteomes" id="UP001189624">
    <property type="component" value="Chromosome 10"/>
</dbReference>
<proteinExistence type="predicted"/>
<reference evidence="1" key="1">
    <citation type="submission" date="2023-10" db="EMBL/GenBank/DDBJ databases">
        <authorList>
            <person name="Domelevo Entfellner J.-B."/>
        </authorList>
    </citation>
    <scope>NUCLEOTIDE SEQUENCE</scope>
</reference>
<dbReference type="AlphaFoldDB" id="A0AA86T7V4"/>
<protein>
    <submittedName>
        <fullName evidence="1">Uncharacterized protein</fullName>
    </submittedName>
</protein>
<name>A0AA86T7V4_9FABA</name>
<keyword evidence="2" id="KW-1185">Reference proteome</keyword>
<dbReference type="EMBL" id="OY731407">
    <property type="protein sequence ID" value="CAJ1976188.1"/>
    <property type="molecule type" value="Genomic_DNA"/>
</dbReference>
<accession>A0AA86T7V4</accession>
<evidence type="ECO:0000313" key="2">
    <source>
        <dbReference type="Proteomes" id="UP001189624"/>
    </source>
</evidence>
<sequence length="51" mass="5927">MNRSAALRIREIKKKRERLLKAGVKVEENISKREGGKGKMLKELEGKWGFE</sequence>